<evidence type="ECO:0000256" key="1">
    <source>
        <dbReference type="ARBA" id="ARBA00006068"/>
    </source>
</evidence>
<name>A0ABU5QWX3_9PSEU</name>
<dbReference type="Pfam" id="PF13399">
    <property type="entry name" value="LytR_C"/>
    <property type="match status" value="1"/>
</dbReference>
<dbReference type="PANTHER" id="PTHR33392:SF6">
    <property type="entry name" value="POLYISOPRENYL-TEICHOIC ACID--PEPTIDOGLYCAN TEICHOIC ACID TRANSFERASE TAGU"/>
    <property type="match status" value="1"/>
</dbReference>
<keyword evidence="3" id="KW-0472">Membrane</keyword>
<accession>A0ABU5QWX3</accession>
<protein>
    <submittedName>
        <fullName evidence="6">LCP family protein</fullName>
    </submittedName>
</protein>
<evidence type="ECO:0000259" key="5">
    <source>
        <dbReference type="Pfam" id="PF13399"/>
    </source>
</evidence>
<dbReference type="Gene3D" id="3.30.70.2390">
    <property type="match status" value="1"/>
</dbReference>
<feature type="compositionally biased region" description="Low complexity" evidence="2">
    <location>
        <begin position="510"/>
        <end position="529"/>
    </location>
</feature>
<dbReference type="InterPro" id="IPR004474">
    <property type="entry name" value="LytR_CpsA_psr"/>
</dbReference>
<feature type="compositionally biased region" description="Basic and acidic residues" evidence="2">
    <location>
        <begin position="39"/>
        <end position="53"/>
    </location>
</feature>
<dbReference type="RefSeq" id="WP_323322627.1">
    <property type="nucleotide sequence ID" value="NZ_JAYFSI010000001.1"/>
</dbReference>
<keyword evidence="3" id="KW-1133">Transmembrane helix</keyword>
<keyword evidence="3" id="KW-0812">Transmembrane</keyword>
<evidence type="ECO:0000259" key="4">
    <source>
        <dbReference type="Pfam" id="PF03816"/>
    </source>
</evidence>
<feature type="compositionally biased region" description="Low complexity" evidence="2">
    <location>
        <begin position="403"/>
        <end position="418"/>
    </location>
</feature>
<evidence type="ECO:0000256" key="3">
    <source>
        <dbReference type="SAM" id="Phobius"/>
    </source>
</evidence>
<dbReference type="NCBIfam" id="TIGR00350">
    <property type="entry name" value="lytR_cpsA_psr"/>
    <property type="match status" value="1"/>
</dbReference>
<feature type="region of interest" description="Disordered" evidence="2">
    <location>
        <begin position="1"/>
        <end position="61"/>
    </location>
</feature>
<keyword evidence="7" id="KW-1185">Reference proteome</keyword>
<dbReference type="InterPro" id="IPR050922">
    <property type="entry name" value="LytR/CpsA/Psr_CW_biosynth"/>
</dbReference>
<evidence type="ECO:0000256" key="2">
    <source>
        <dbReference type="SAM" id="MobiDB-lite"/>
    </source>
</evidence>
<reference evidence="6 7" key="1">
    <citation type="submission" date="2023-12" db="EMBL/GenBank/DDBJ databases">
        <title>Amycolatopsis sp. V23-08.</title>
        <authorList>
            <person name="Somphong A."/>
        </authorList>
    </citation>
    <scope>NUCLEOTIDE SEQUENCE [LARGE SCALE GENOMIC DNA]</scope>
    <source>
        <strain evidence="6 7">V23-08</strain>
    </source>
</reference>
<feature type="transmembrane region" description="Helical" evidence="3">
    <location>
        <begin position="69"/>
        <end position="87"/>
    </location>
</feature>
<dbReference type="Gene3D" id="3.40.630.190">
    <property type="entry name" value="LCP protein"/>
    <property type="match status" value="1"/>
</dbReference>
<gene>
    <name evidence="6" type="ORF">VA596_01060</name>
</gene>
<organism evidence="6 7">
    <name type="scientific">Amycolatopsis heterodermiae</name>
    <dbReference type="NCBI Taxonomy" id="3110235"/>
    <lineage>
        <taxon>Bacteria</taxon>
        <taxon>Bacillati</taxon>
        <taxon>Actinomycetota</taxon>
        <taxon>Actinomycetes</taxon>
        <taxon>Pseudonocardiales</taxon>
        <taxon>Pseudonocardiaceae</taxon>
        <taxon>Amycolatopsis</taxon>
    </lineage>
</organism>
<evidence type="ECO:0000313" key="6">
    <source>
        <dbReference type="EMBL" id="MEA5358109.1"/>
    </source>
</evidence>
<feature type="region of interest" description="Disordered" evidence="2">
    <location>
        <begin position="506"/>
        <end position="550"/>
    </location>
</feature>
<dbReference type="Proteomes" id="UP001304298">
    <property type="component" value="Unassembled WGS sequence"/>
</dbReference>
<comment type="caution">
    <text evidence="6">The sequence shown here is derived from an EMBL/GenBank/DDBJ whole genome shotgun (WGS) entry which is preliminary data.</text>
</comment>
<evidence type="ECO:0000313" key="7">
    <source>
        <dbReference type="Proteomes" id="UP001304298"/>
    </source>
</evidence>
<proteinExistence type="inferred from homology"/>
<dbReference type="InterPro" id="IPR027381">
    <property type="entry name" value="LytR/CpsA/Psr_C"/>
</dbReference>
<dbReference type="EMBL" id="JAYFSI010000001">
    <property type="protein sequence ID" value="MEA5358109.1"/>
    <property type="molecule type" value="Genomic_DNA"/>
</dbReference>
<sequence length="550" mass="58216">MDHPPRNGQGGRRPARPWQDEPVRADARRGTPPPRRPAPRREPVDSRRIEPQRRPPARARRNSFRGAKIALTVVSLLVMGLTGYAWAAMQGLVNGLNYANVISDGGGGDKPADGARDILLVGLDSRTDAQGNPLSREVLDELRAGESDGELNTDSLIFVHIPNDGSKAVAMSLPRDSYVDIPGYGKHKINSAYARAMLQARKDLQKQGVTDPKQLDVQANQAGAKELIQTVEKLTGSTIDNYAAVNLLGFSDITKAIGGVDVCLNNTVKDQYSGANFTKGQHTISGVEALEFVRQRHGLPNGDLDRVVRQQVFMAGMARKVLSAGTLTNPGKLTDLIDAIKKSVVLNQNWDIFGFAQQMKGLTGGQLEFRTIPVKNVDYKTPEDGSAIQVDPAEVKDFVQSLAGPQPGQPTPTTDQADSANKATTVDVRNASGKTGLAATVAKALSAKGFTSGDTANATSRKTTVIWVPKGGKDTGQKVADALGGSPTVQEDKSVQAGHVMVFLGADYQPPSSTDSNAGSSAGGATSQAPAPPPADEEKPITAEGVPCVN</sequence>
<feature type="domain" description="Cell envelope-related transcriptional attenuator" evidence="4">
    <location>
        <begin position="152"/>
        <end position="322"/>
    </location>
</feature>
<dbReference type="PANTHER" id="PTHR33392">
    <property type="entry name" value="POLYISOPRENYL-TEICHOIC ACID--PEPTIDOGLYCAN TEICHOIC ACID TRANSFERASE TAGU"/>
    <property type="match status" value="1"/>
</dbReference>
<comment type="similarity">
    <text evidence="1">Belongs to the LytR/CpsA/Psr (LCP) family.</text>
</comment>
<feature type="domain" description="LytR/CpsA/Psr regulator C-terminal" evidence="5">
    <location>
        <begin position="424"/>
        <end position="508"/>
    </location>
</feature>
<feature type="compositionally biased region" description="Basic and acidic residues" evidence="2">
    <location>
        <begin position="18"/>
        <end position="29"/>
    </location>
</feature>
<feature type="region of interest" description="Disordered" evidence="2">
    <location>
        <begin position="401"/>
        <end position="421"/>
    </location>
</feature>
<dbReference type="Pfam" id="PF03816">
    <property type="entry name" value="LytR_cpsA_psr"/>
    <property type="match status" value="1"/>
</dbReference>